<feature type="non-terminal residue" evidence="1">
    <location>
        <position position="61"/>
    </location>
</feature>
<reference evidence="1" key="1">
    <citation type="submission" date="2021-06" db="EMBL/GenBank/DDBJ databases">
        <authorList>
            <person name="Kallberg Y."/>
            <person name="Tangrot J."/>
            <person name="Rosling A."/>
        </authorList>
    </citation>
    <scope>NUCLEOTIDE SEQUENCE</scope>
    <source>
        <strain evidence="1">MA461A</strain>
    </source>
</reference>
<comment type="caution">
    <text evidence="1">The sequence shown here is derived from an EMBL/GenBank/DDBJ whole genome shotgun (WGS) entry which is preliminary data.</text>
</comment>
<accession>A0ACA9SS15</accession>
<evidence type="ECO:0000313" key="1">
    <source>
        <dbReference type="EMBL" id="CAG8846516.1"/>
    </source>
</evidence>
<evidence type="ECO:0000313" key="2">
    <source>
        <dbReference type="Proteomes" id="UP000789920"/>
    </source>
</evidence>
<gene>
    <name evidence="1" type="ORF">RPERSI_LOCUS34180</name>
</gene>
<proteinExistence type="predicted"/>
<feature type="non-terminal residue" evidence="1">
    <location>
        <position position="1"/>
    </location>
</feature>
<name>A0ACA9SS15_9GLOM</name>
<sequence>SSEKNYSYWNFIIIIPECKEYLYKLCDFSNQTHTGKFLASKIEGVLDLVGAELNEQGIIGG</sequence>
<protein>
    <submittedName>
        <fullName evidence="1">17018_t:CDS:1</fullName>
    </submittedName>
</protein>
<dbReference type="EMBL" id="CAJVQC010151660">
    <property type="protein sequence ID" value="CAG8846516.1"/>
    <property type="molecule type" value="Genomic_DNA"/>
</dbReference>
<keyword evidence="2" id="KW-1185">Reference proteome</keyword>
<organism evidence="1 2">
    <name type="scientific">Racocetra persica</name>
    <dbReference type="NCBI Taxonomy" id="160502"/>
    <lineage>
        <taxon>Eukaryota</taxon>
        <taxon>Fungi</taxon>
        <taxon>Fungi incertae sedis</taxon>
        <taxon>Mucoromycota</taxon>
        <taxon>Glomeromycotina</taxon>
        <taxon>Glomeromycetes</taxon>
        <taxon>Diversisporales</taxon>
        <taxon>Gigasporaceae</taxon>
        <taxon>Racocetra</taxon>
    </lineage>
</organism>
<dbReference type="Proteomes" id="UP000789920">
    <property type="component" value="Unassembled WGS sequence"/>
</dbReference>